<feature type="domain" description="SAM-dependent MTase RsmB/NOP-type" evidence="3">
    <location>
        <begin position="1"/>
        <end position="108"/>
    </location>
</feature>
<dbReference type="InterPro" id="IPR045888">
    <property type="entry name" value="Erv"/>
</dbReference>
<evidence type="ECO:0000256" key="2">
    <source>
        <dbReference type="SAM" id="MobiDB-lite"/>
    </source>
</evidence>
<organism evidence="4 5">
    <name type="scientific">Crotalaria pallida</name>
    <name type="common">Smooth rattlebox</name>
    <name type="synonym">Crotalaria striata</name>
    <dbReference type="NCBI Taxonomy" id="3830"/>
    <lineage>
        <taxon>Eukaryota</taxon>
        <taxon>Viridiplantae</taxon>
        <taxon>Streptophyta</taxon>
        <taxon>Embryophyta</taxon>
        <taxon>Tracheophyta</taxon>
        <taxon>Spermatophyta</taxon>
        <taxon>Magnoliopsida</taxon>
        <taxon>eudicotyledons</taxon>
        <taxon>Gunneridae</taxon>
        <taxon>Pentapetalae</taxon>
        <taxon>rosids</taxon>
        <taxon>fabids</taxon>
        <taxon>Fabales</taxon>
        <taxon>Fabaceae</taxon>
        <taxon>Papilionoideae</taxon>
        <taxon>50 kb inversion clade</taxon>
        <taxon>genistoids sensu lato</taxon>
        <taxon>core genistoids</taxon>
        <taxon>Crotalarieae</taxon>
        <taxon>Crotalaria</taxon>
    </lineage>
</organism>
<name>A0AAN9HZX5_CROPI</name>
<dbReference type="InterPro" id="IPR029063">
    <property type="entry name" value="SAM-dependent_MTases_sf"/>
</dbReference>
<keyword evidence="5" id="KW-1185">Reference proteome</keyword>
<protein>
    <recommendedName>
        <fullName evidence="3">SAM-dependent MTase RsmB/NOP-type domain-containing protein</fullName>
    </recommendedName>
</protein>
<evidence type="ECO:0000313" key="4">
    <source>
        <dbReference type="EMBL" id="KAK7259959.1"/>
    </source>
</evidence>
<dbReference type="InterPro" id="IPR012936">
    <property type="entry name" value="Erv_C"/>
</dbReference>
<gene>
    <name evidence="4" type="ORF">RIF29_25597</name>
</gene>
<dbReference type="EMBL" id="JAYWIO010000005">
    <property type="protein sequence ID" value="KAK7259959.1"/>
    <property type="molecule type" value="Genomic_DNA"/>
</dbReference>
<keyword evidence="1" id="KW-0949">S-adenosyl-L-methionine</keyword>
<dbReference type="PROSITE" id="PS51686">
    <property type="entry name" value="SAM_MT_RSMB_NOP"/>
    <property type="match status" value="1"/>
</dbReference>
<evidence type="ECO:0000256" key="1">
    <source>
        <dbReference type="PROSITE-ProRule" id="PRU01023"/>
    </source>
</evidence>
<reference evidence="4 5" key="1">
    <citation type="submission" date="2024-01" db="EMBL/GenBank/DDBJ databases">
        <title>The genomes of 5 underutilized Papilionoideae crops provide insights into root nodulation and disease resistanc.</title>
        <authorList>
            <person name="Yuan L."/>
        </authorList>
    </citation>
    <scope>NUCLEOTIDE SEQUENCE [LARGE SCALE GENOMIC DNA]</scope>
    <source>
        <strain evidence="4">ZHUSHIDOU_FW_LH</strain>
        <tissue evidence="4">Leaf</tissue>
    </source>
</reference>
<evidence type="ECO:0000313" key="5">
    <source>
        <dbReference type="Proteomes" id="UP001372338"/>
    </source>
</evidence>
<dbReference type="GO" id="GO:0008168">
    <property type="term" value="F:methyltransferase activity"/>
    <property type="evidence" value="ECO:0007669"/>
    <property type="project" value="UniProtKB-KW"/>
</dbReference>
<dbReference type="PANTHER" id="PTHR10984">
    <property type="entry name" value="ENDOPLASMIC RETICULUM-GOLGI INTERMEDIATE COMPARTMENT PROTEIN"/>
    <property type="match status" value="1"/>
</dbReference>
<evidence type="ECO:0000259" key="3">
    <source>
        <dbReference type="PROSITE" id="PS51686"/>
    </source>
</evidence>
<dbReference type="GO" id="GO:0005783">
    <property type="term" value="C:endoplasmic reticulum"/>
    <property type="evidence" value="ECO:0007669"/>
    <property type="project" value="TreeGrafter"/>
</dbReference>
<comment type="caution">
    <text evidence="1">Lacks conserved residue(s) required for the propagation of feature annotation.</text>
</comment>
<sequence length="195" mass="22014">MLVQKQNRVSVPLLFSLPWKQLEEGYLKAPEHQGLSLLKVDEKMVYSTCSMNPMENEVVVAEMLENLVIALPTESQKPALEDKSHNTKRPAPSSGGCRIEGYVRVKKVPGNLIISARSDAHSFDASQMNMSHVVHHLFFGRKISAMTMNDVKRSCPILSNNPSSCSMSQLRKLPKHYLANRHPFFKMEKTNLYSS</sequence>
<feature type="active site" description="Nucleophile" evidence="1">
    <location>
        <position position="49"/>
    </location>
</feature>
<dbReference type="PANTHER" id="PTHR10984:SF37">
    <property type="entry name" value="PROTEIN DISULFIDE-ISOMERASE 5-3"/>
    <property type="match status" value="1"/>
</dbReference>
<dbReference type="Gene3D" id="3.40.50.150">
    <property type="entry name" value="Vaccinia Virus protein VP39"/>
    <property type="match status" value="1"/>
</dbReference>
<dbReference type="AlphaFoldDB" id="A0AAN9HZX5"/>
<dbReference type="GO" id="GO:0003723">
    <property type="term" value="F:RNA binding"/>
    <property type="evidence" value="ECO:0007669"/>
    <property type="project" value="UniProtKB-UniRule"/>
</dbReference>
<keyword evidence="1" id="KW-0694">RNA-binding</keyword>
<dbReference type="GO" id="GO:0030134">
    <property type="term" value="C:COPII-coated ER to Golgi transport vesicle"/>
    <property type="evidence" value="ECO:0007669"/>
    <property type="project" value="TreeGrafter"/>
</dbReference>
<keyword evidence="1" id="KW-0808">Transferase</keyword>
<feature type="region of interest" description="Disordered" evidence="2">
    <location>
        <begin position="75"/>
        <end position="95"/>
    </location>
</feature>
<dbReference type="Proteomes" id="UP001372338">
    <property type="component" value="Unassembled WGS sequence"/>
</dbReference>
<proteinExistence type="inferred from homology"/>
<dbReference type="Pfam" id="PF07970">
    <property type="entry name" value="COPIIcoated_ERV"/>
    <property type="match status" value="1"/>
</dbReference>
<comment type="similarity">
    <text evidence="1">Belongs to the class I-like SAM-binding methyltransferase superfamily. RsmB/NOP family.</text>
</comment>
<dbReference type="InterPro" id="IPR001678">
    <property type="entry name" value="MeTrfase_RsmB-F_NOP2_dom"/>
</dbReference>
<dbReference type="GO" id="GO:0032259">
    <property type="term" value="P:methylation"/>
    <property type="evidence" value="ECO:0007669"/>
    <property type="project" value="UniProtKB-KW"/>
</dbReference>
<accession>A0AAN9HZX5</accession>
<keyword evidence="1" id="KW-0489">Methyltransferase</keyword>
<comment type="caution">
    <text evidence="4">The sequence shown here is derived from an EMBL/GenBank/DDBJ whole genome shotgun (WGS) entry which is preliminary data.</text>
</comment>